<evidence type="ECO:0000313" key="2">
    <source>
        <dbReference type="EMBL" id="EMT68256.1"/>
    </source>
</evidence>
<keyword evidence="3" id="KW-1185">Reference proteome</keyword>
<evidence type="ECO:0000313" key="3">
    <source>
        <dbReference type="Proteomes" id="UP000016929"/>
    </source>
</evidence>
<reference evidence="3" key="1">
    <citation type="submission" date="2012-09" db="EMBL/GenBank/DDBJ databases">
        <title>Genome sequencing and comparative transcriptomics of race 1 and race 4 of banana pathogen: Fusarium oxysporum f. sp. cubense.</title>
        <authorList>
            <person name="Fang X."/>
            <person name="Huang J."/>
        </authorList>
    </citation>
    <scope>NUCLEOTIDE SEQUENCE [LARGE SCALE GENOMIC DNA]</scope>
    <source>
        <strain evidence="3">race 4</strain>
    </source>
</reference>
<dbReference type="Proteomes" id="UP000016929">
    <property type="component" value="Unassembled WGS sequence"/>
</dbReference>
<dbReference type="HOGENOM" id="CLU_2386200_0_0_1"/>
<dbReference type="EMBL" id="KB726554">
    <property type="protein sequence ID" value="EMT68256.1"/>
    <property type="molecule type" value="Genomic_DNA"/>
</dbReference>
<feature type="non-terminal residue" evidence="2">
    <location>
        <position position="94"/>
    </location>
</feature>
<organism evidence="2 3">
    <name type="scientific">Fusarium oxysporum f. sp. cubense (strain race 4)</name>
    <name type="common">Panama disease fungus</name>
    <dbReference type="NCBI Taxonomy" id="2502994"/>
    <lineage>
        <taxon>Eukaryota</taxon>
        <taxon>Fungi</taxon>
        <taxon>Dikarya</taxon>
        <taxon>Ascomycota</taxon>
        <taxon>Pezizomycotina</taxon>
        <taxon>Sordariomycetes</taxon>
        <taxon>Hypocreomycetidae</taxon>
        <taxon>Hypocreales</taxon>
        <taxon>Nectriaceae</taxon>
        <taxon>Fusarium</taxon>
        <taxon>Fusarium oxysporum species complex</taxon>
    </lineage>
</organism>
<feature type="compositionally biased region" description="Polar residues" evidence="1">
    <location>
        <begin position="1"/>
        <end position="11"/>
    </location>
</feature>
<protein>
    <submittedName>
        <fullName evidence="2">Uncharacterized protein</fullName>
    </submittedName>
</protein>
<dbReference type="AlphaFoldDB" id="N1RSD0"/>
<reference evidence="3" key="2">
    <citation type="journal article" date="2014" name="PLoS ONE">
        <title>Genome and Transcriptome Analysis of the Fungal Pathogen Fusarium oxysporum f. sp. cubense Causing Banana Vascular Wilt Disease.</title>
        <authorList>
            <person name="Guo L."/>
            <person name="Han L."/>
            <person name="Yang L."/>
            <person name="Zeng H."/>
            <person name="Fan D."/>
            <person name="Zhu Y."/>
            <person name="Feng Y."/>
            <person name="Wang G."/>
            <person name="Peng C."/>
            <person name="Jiang X."/>
            <person name="Zhou D."/>
            <person name="Ni P."/>
            <person name="Liang C."/>
            <person name="Liu L."/>
            <person name="Wang J."/>
            <person name="Mao C."/>
            <person name="Fang X."/>
            <person name="Peng M."/>
            <person name="Huang J."/>
        </authorList>
    </citation>
    <scope>NUCLEOTIDE SEQUENCE [LARGE SCALE GENOMIC DNA]</scope>
    <source>
        <strain evidence="3">race 4</strain>
    </source>
</reference>
<evidence type="ECO:0000256" key="1">
    <source>
        <dbReference type="SAM" id="MobiDB-lite"/>
    </source>
</evidence>
<feature type="region of interest" description="Disordered" evidence="1">
    <location>
        <begin position="54"/>
        <end position="94"/>
    </location>
</feature>
<gene>
    <name evidence="2" type="ORF">FOC4_h10017255</name>
</gene>
<name>N1RSD0_FUSC4</name>
<accession>N1RSD0</accession>
<proteinExistence type="predicted"/>
<sequence>MKTNTEAQPSVASGGDPTSSDSDDERVINMEIVQIPIIWKSHFGIRRTLIDTCARNQPPKGNKGLDIVDGPKPPLHKPVRDPAAARRVVPWSSI</sequence>
<feature type="region of interest" description="Disordered" evidence="1">
    <location>
        <begin position="1"/>
        <end position="27"/>
    </location>
</feature>